<dbReference type="GO" id="GO:1901678">
    <property type="term" value="P:iron coordination entity transport"/>
    <property type="evidence" value="ECO:0007669"/>
    <property type="project" value="UniProtKB-ARBA"/>
</dbReference>
<dbReference type="GO" id="GO:0030288">
    <property type="term" value="C:outer membrane-bounded periplasmic space"/>
    <property type="evidence" value="ECO:0007669"/>
    <property type="project" value="TreeGrafter"/>
</dbReference>
<dbReference type="AlphaFoldDB" id="Q0RI61"/>
<dbReference type="Gene3D" id="3.40.50.1980">
    <property type="entry name" value="Nitrogenase molybdenum iron protein domain"/>
    <property type="match status" value="2"/>
</dbReference>
<name>Q0RI61_FRAAA</name>
<dbReference type="STRING" id="326424.FRAAL4168"/>
<dbReference type="RefSeq" id="WP_011605296.1">
    <property type="nucleotide sequence ID" value="NC_008278.1"/>
</dbReference>
<dbReference type="Pfam" id="PF01497">
    <property type="entry name" value="Peripla_BP_2"/>
    <property type="match status" value="1"/>
</dbReference>
<protein>
    <submittedName>
        <fullName evidence="6">ABC-type Fe3+-siderophores transport system</fullName>
    </submittedName>
</protein>
<dbReference type="PANTHER" id="PTHR30532">
    <property type="entry name" value="IRON III DICITRATE-BINDING PERIPLASMIC PROTEIN"/>
    <property type="match status" value="1"/>
</dbReference>
<feature type="domain" description="Fe/B12 periplasmic-binding" evidence="5">
    <location>
        <begin position="9"/>
        <end position="277"/>
    </location>
</feature>
<evidence type="ECO:0000256" key="1">
    <source>
        <dbReference type="ARBA" id="ARBA00004196"/>
    </source>
</evidence>
<organism evidence="6 7">
    <name type="scientific">Frankia alni (strain DSM 45986 / CECT 9034 / ACN14a)</name>
    <dbReference type="NCBI Taxonomy" id="326424"/>
    <lineage>
        <taxon>Bacteria</taxon>
        <taxon>Bacillati</taxon>
        <taxon>Actinomycetota</taxon>
        <taxon>Actinomycetes</taxon>
        <taxon>Frankiales</taxon>
        <taxon>Frankiaceae</taxon>
        <taxon>Frankia</taxon>
    </lineage>
</organism>
<dbReference type="HOGENOM" id="CLU_038034_1_1_11"/>
<evidence type="ECO:0000256" key="4">
    <source>
        <dbReference type="ARBA" id="ARBA00022729"/>
    </source>
</evidence>
<reference evidence="6 7" key="1">
    <citation type="journal article" date="2007" name="Genome Res.">
        <title>Genome characteristics of facultatively symbiotic Frankia sp. strains reflect host range and host plant biogeography.</title>
        <authorList>
            <person name="Normand P."/>
            <person name="Lapierre P."/>
            <person name="Tisa L.S."/>
            <person name="Gogarten J.P."/>
            <person name="Alloisio N."/>
            <person name="Bagnarol E."/>
            <person name="Bassi C.A."/>
            <person name="Berry A.M."/>
            <person name="Bickhart D.M."/>
            <person name="Choisne N."/>
            <person name="Couloux A."/>
            <person name="Cournoyer B."/>
            <person name="Cruveiller S."/>
            <person name="Daubin V."/>
            <person name="Demange N."/>
            <person name="Francino M.P."/>
            <person name="Goltsman E."/>
            <person name="Huang Y."/>
            <person name="Kopp O.R."/>
            <person name="Labarre L."/>
            <person name="Lapidus A."/>
            <person name="Lavire C."/>
            <person name="Marechal J."/>
            <person name="Martinez M."/>
            <person name="Mastronunzio J.E."/>
            <person name="Mullin B.C."/>
            <person name="Niemann J."/>
            <person name="Pujic P."/>
            <person name="Rawnsley T."/>
            <person name="Rouy Z."/>
            <person name="Schenowitz C."/>
            <person name="Sellstedt A."/>
            <person name="Tavares F."/>
            <person name="Tomkins J.P."/>
            <person name="Vallenet D."/>
            <person name="Valverde C."/>
            <person name="Wall L.G."/>
            <person name="Wang Y."/>
            <person name="Medigue C."/>
            <person name="Benson D.R."/>
        </authorList>
    </citation>
    <scope>NUCLEOTIDE SEQUENCE [LARGE SCALE GENOMIC DNA]</scope>
    <source>
        <strain evidence="7">DSM 45986 / CECT 9034 / ACN14a</strain>
    </source>
</reference>
<accession>Q0RI61</accession>
<dbReference type="SUPFAM" id="SSF53807">
    <property type="entry name" value="Helical backbone' metal receptor"/>
    <property type="match status" value="1"/>
</dbReference>
<evidence type="ECO:0000259" key="5">
    <source>
        <dbReference type="PROSITE" id="PS50983"/>
    </source>
</evidence>
<dbReference type="eggNOG" id="COG0614">
    <property type="taxonomic scope" value="Bacteria"/>
</dbReference>
<dbReference type="Proteomes" id="UP000000657">
    <property type="component" value="Chromosome"/>
</dbReference>
<dbReference type="InterPro" id="IPR002491">
    <property type="entry name" value="ABC_transptr_periplasmic_BD"/>
</dbReference>
<keyword evidence="7" id="KW-1185">Reference proteome</keyword>
<evidence type="ECO:0000313" key="7">
    <source>
        <dbReference type="Proteomes" id="UP000000657"/>
    </source>
</evidence>
<dbReference type="EMBL" id="CT573213">
    <property type="protein sequence ID" value="CAJ62810.1"/>
    <property type="molecule type" value="Genomic_DNA"/>
</dbReference>
<proteinExistence type="inferred from homology"/>
<evidence type="ECO:0000313" key="6">
    <source>
        <dbReference type="EMBL" id="CAJ62810.1"/>
    </source>
</evidence>
<gene>
    <name evidence="6" type="ordered locus">FRAAL4168</name>
</gene>
<dbReference type="KEGG" id="fal:FRAAL4168"/>
<evidence type="ECO:0000256" key="3">
    <source>
        <dbReference type="ARBA" id="ARBA00022448"/>
    </source>
</evidence>
<dbReference type="PROSITE" id="PS50983">
    <property type="entry name" value="FE_B12_PBP"/>
    <property type="match status" value="1"/>
</dbReference>
<evidence type="ECO:0000256" key="2">
    <source>
        <dbReference type="ARBA" id="ARBA00008814"/>
    </source>
</evidence>
<dbReference type="InterPro" id="IPR051313">
    <property type="entry name" value="Bact_iron-sidero_bind"/>
</dbReference>
<sequence length="278" mass="29828">MTIPKAPSRILSLGRTDHDVLLALGIVPIGVFQFTEEMKRGVGVWAESKLGTVTPEFFSPPFDYEQVGRLHPDLILDVQSRGDKDEYKSLTAFAPTVGLPPDRDPNSVPWQQSTDVISTAVGRKTDGAALVSRTEALLKKAAADNPTFAGRTVTILLAWEGEVAVYSSADTRTQVVTALGLTPSKYVTSLGTEEAFVSLSAERMADADADVVIVLSQQGLPKEKTLAEYPQIARMAAVTENRAVFPDNNTGLALSFASVLSIPYAIKALVPQIGDALR</sequence>
<keyword evidence="3" id="KW-0813">Transport</keyword>
<dbReference type="PANTHER" id="PTHR30532:SF24">
    <property type="entry name" value="FERRIC ENTEROBACTIN-BINDING PERIPLASMIC PROTEIN FEPB"/>
    <property type="match status" value="1"/>
</dbReference>
<keyword evidence="4" id="KW-0732">Signal</keyword>
<comment type="similarity">
    <text evidence="2">Belongs to the bacterial solute-binding protein 8 family.</text>
</comment>
<comment type="subcellular location">
    <subcellularLocation>
        <location evidence="1">Cell envelope</location>
    </subcellularLocation>
</comment>